<feature type="domain" description="RagB/SusD" evidence="6">
    <location>
        <begin position="349"/>
        <end position="519"/>
    </location>
</feature>
<keyword evidence="8" id="KW-1185">Reference proteome</keyword>
<evidence type="ECO:0000256" key="3">
    <source>
        <dbReference type="ARBA" id="ARBA00022729"/>
    </source>
</evidence>
<dbReference type="InterPro" id="IPR011990">
    <property type="entry name" value="TPR-like_helical_dom_sf"/>
</dbReference>
<evidence type="ECO:0000259" key="6">
    <source>
        <dbReference type="Pfam" id="PF07980"/>
    </source>
</evidence>
<keyword evidence="3" id="KW-0732">Signal</keyword>
<dbReference type="RefSeq" id="WP_231006867.1">
    <property type="nucleotide sequence ID" value="NZ_JAJNEC010000005.1"/>
</dbReference>
<dbReference type="EMBL" id="JAJNEC010000005">
    <property type="protein sequence ID" value="MCD2424656.1"/>
    <property type="molecule type" value="Genomic_DNA"/>
</dbReference>
<keyword evidence="4" id="KW-0472">Membrane</keyword>
<name>A0ABS8PXK4_9BACT</name>
<proteinExistence type="inferred from homology"/>
<dbReference type="PROSITE" id="PS51257">
    <property type="entry name" value="PROKAR_LIPOPROTEIN"/>
    <property type="match status" value="1"/>
</dbReference>
<accession>A0ABS8PXK4</accession>
<evidence type="ECO:0000256" key="5">
    <source>
        <dbReference type="ARBA" id="ARBA00023237"/>
    </source>
</evidence>
<comment type="subcellular location">
    <subcellularLocation>
        <location evidence="1">Cell outer membrane</location>
    </subcellularLocation>
</comment>
<evidence type="ECO:0000256" key="4">
    <source>
        <dbReference type="ARBA" id="ARBA00023136"/>
    </source>
</evidence>
<keyword evidence="5" id="KW-0998">Cell outer membrane</keyword>
<evidence type="ECO:0000313" key="8">
    <source>
        <dbReference type="Proteomes" id="UP001199816"/>
    </source>
</evidence>
<dbReference type="Proteomes" id="UP001199816">
    <property type="component" value="Unassembled WGS sequence"/>
</dbReference>
<dbReference type="Gene3D" id="1.25.40.390">
    <property type="match status" value="1"/>
</dbReference>
<dbReference type="InterPro" id="IPR012944">
    <property type="entry name" value="SusD_RagB_dom"/>
</dbReference>
<protein>
    <submittedName>
        <fullName evidence="7">RagB/SusD family nutrient uptake outer membrane protein</fullName>
    </submittedName>
</protein>
<evidence type="ECO:0000256" key="2">
    <source>
        <dbReference type="ARBA" id="ARBA00006275"/>
    </source>
</evidence>
<gene>
    <name evidence="7" type="ORF">LQ567_17880</name>
</gene>
<sequence length="520" mass="58798">MKILYTDWKKFCGIGLLLILITASCNKKLDLQSTRIADEEGHWSSYENARSGIIGLYGLTRAALAQNNTHWICGELRQGDFKSLQRSDLNAVISGKLNAGYPLLQQVSNWRSFYAAINACNLFIERVSGCLNDIRYTEAYYNLDVAQARALRAFLYFYMVRIWGDIPFSTSSGEGGNFDAMSITGKDAILTFATSELKEVAGKLPYLYSTIDPDQIFPSNYYNESADYWANAPLTRLAAYALLAHIAAWQGNYIDASIYTEVVANNYTKSNLDYVPVSTLVSPSGFFAGGTNNYRQLIGFNFTKERGETTVDGHIENLTLANTNSFYMSKKLPDIYVDKSTIGNLFPSTNGNDDRFGYDFQYTPALLYTTYFENYNAEIPVFKKIRVVDGGVNTGQFAVFNSSIVFTRLEEILLLRAEAFAALGREADARNLLNTLRGKRSIDPVSPLLSGSQLIDEIFRERRRELMGEGWRWYDVVREKKLLNNDPTFNAMVKNGGIYWPIAQEVLSRNNKIEQNNYWK</sequence>
<dbReference type="CDD" id="cd08977">
    <property type="entry name" value="SusD"/>
    <property type="match status" value="1"/>
</dbReference>
<comment type="similarity">
    <text evidence="2">Belongs to the SusD family.</text>
</comment>
<organism evidence="7 8">
    <name type="scientific">Niabella pedocola</name>
    <dbReference type="NCBI Taxonomy" id="1752077"/>
    <lineage>
        <taxon>Bacteria</taxon>
        <taxon>Pseudomonadati</taxon>
        <taxon>Bacteroidota</taxon>
        <taxon>Chitinophagia</taxon>
        <taxon>Chitinophagales</taxon>
        <taxon>Chitinophagaceae</taxon>
        <taxon>Niabella</taxon>
    </lineage>
</organism>
<dbReference type="SUPFAM" id="SSF48452">
    <property type="entry name" value="TPR-like"/>
    <property type="match status" value="1"/>
</dbReference>
<comment type="caution">
    <text evidence="7">The sequence shown here is derived from an EMBL/GenBank/DDBJ whole genome shotgun (WGS) entry which is preliminary data.</text>
</comment>
<dbReference type="Pfam" id="PF07980">
    <property type="entry name" value="SusD_RagB"/>
    <property type="match status" value="1"/>
</dbReference>
<evidence type="ECO:0000256" key="1">
    <source>
        <dbReference type="ARBA" id="ARBA00004442"/>
    </source>
</evidence>
<evidence type="ECO:0000313" key="7">
    <source>
        <dbReference type="EMBL" id="MCD2424656.1"/>
    </source>
</evidence>
<reference evidence="7 8" key="1">
    <citation type="submission" date="2021-11" db="EMBL/GenBank/DDBJ databases">
        <title>Genomic of Niabella pedocola.</title>
        <authorList>
            <person name="Wu T."/>
        </authorList>
    </citation>
    <scope>NUCLEOTIDE SEQUENCE [LARGE SCALE GENOMIC DNA]</scope>
    <source>
        <strain evidence="7 8">JCM 31011</strain>
    </source>
</reference>